<gene>
    <name evidence="2" type="ORF">NKR19_g2767</name>
</gene>
<keyword evidence="3" id="KW-1185">Reference proteome</keyword>
<feature type="compositionally biased region" description="Low complexity" evidence="1">
    <location>
        <begin position="500"/>
        <end position="528"/>
    </location>
</feature>
<dbReference type="AlphaFoldDB" id="A0AA38VMR5"/>
<feature type="region of interest" description="Disordered" evidence="1">
    <location>
        <begin position="1"/>
        <end position="87"/>
    </location>
</feature>
<protein>
    <submittedName>
        <fullName evidence="2">Uncharacterized protein</fullName>
    </submittedName>
</protein>
<organism evidence="2 3">
    <name type="scientific">Coniochaeta hoffmannii</name>
    <dbReference type="NCBI Taxonomy" id="91930"/>
    <lineage>
        <taxon>Eukaryota</taxon>
        <taxon>Fungi</taxon>
        <taxon>Dikarya</taxon>
        <taxon>Ascomycota</taxon>
        <taxon>Pezizomycotina</taxon>
        <taxon>Sordariomycetes</taxon>
        <taxon>Sordariomycetidae</taxon>
        <taxon>Coniochaetales</taxon>
        <taxon>Coniochaetaceae</taxon>
        <taxon>Coniochaeta</taxon>
    </lineage>
</organism>
<feature type="compositionally biased region" description="Polar residues" evidence="1">
    <location>
        <begin position="337"/>
        <end position="356"/>
    </location>
</feature>
<evidence type="ECO:0000313" key="3">
    <source>
        <dbReference type="Proteomes" id="UP001174691"/>
    </source>
</evidence>
<feature type="compositionally biased region" description="Basic and acidic residues" evidence="1">
    <location>
        <begin position="434"/>
        <end position="464"/>
    </location>
</feature>
<accession>A0AA38VMR5</accession>
<name>A0AA38VMR5_9PEZI</name>
<feature type="compositionally biased region" description="Polar residues" evidence="1">
    <location>
        <begin position="145"/>
        <end position="160"/>
    </location>
</feature>
<evidence type="ECO:0000256" key="1">
    <source>
        <dbReference type="SAM" id="MobiDB-lite"/>
    </source>
</evidence>
<dbReference type="EMBL" id="JANBVN010000029">
    <property type="protein sequence ID" value="KAJ9160957.1"/>
    <property type="molecule type" value="Genomic_DNA"/>
</dbReference>
<feature type="compositionally biased region" description="Acidic residues" evidence="1">
    <location>
        <begin position="421"/>
        <end position="433"/>
    </location>
</feature>
<feature type="compositionally biased region" description="Polar residues" evidence="1">
    <location>
        <begin position="384"/>
        <end position="398"/>
    </location>
</feature>
<comment type="caution">
    <text evidence="2">The sequence shown here is derived from an EMBL/GenBank/DDBJ whole genome shotgun (WGS) entry which is preliminary data.</text>
</comment>
<feature type="compositionally biased region" description="Polar residues" evidence="1">
    <location>
        <begin position="175"/>
        <end position="189"/>
    </location>
</feature>
<feature type="compositionally biased region" description="Basic and acidic residues" evidence="1">
    <location>
        <begin position="198"/>
        <end position="235"/>
    </location>
</feature>
<reference evidence="2" key="1">
    <citation type="submission" date="2022-07" db="EMBL/GenBank/DDBJ databases">
        <title>Fungi with potential for degradation of polypropylene.</title>
        <authorList>
            <person name="Gostincar C."/>
        </authorList>
    </citation>
    <scope>NUCLEOTIDE SEQUENCE</scope>
    <source>
        <strain evidence="2">EXF-13287</strain>
    </source>
</reference>
<dbReference type="Proteomes" id="UP001174691">
    <property type="component" value="Unassembled WGS sequence"/>
</dbReference>
<feature type="compositionally biased region" description="Basic and acidic residues" evidence="1">
    <location>
        <begin position="243"/>
        <end position="252"/>
    </location>
</feature>
<feature type="compositionally biased region" description="Low complexity" evidence="1">
    <location>
        <begin position="1"/>
        <end position="13"/>
    </location>
</feature>
<feature type="region of interest" description="Disordered" evidence="1">
    <location>
        <begin position="145"/>
        <end position="536"/>
    </location>
</feature>
<evidence type="ECO:0000313" key="2">
    <source>
        <dbReference type="EMBL" id="KAJ9160957.1"/>
    </source>
</evidence>
<proteinExistence type="predicted"/>
<sequence length="536" mass="57653">MPATGAAAAGPTRPANPNPRPRNTLKTIAPPRSTNDMAPQPMAGPVGTKKRSPSDEVDEARKKRRVDGDEEKAARKGRAPVAKTRSEAAAENLAIIAAVEAKKSCSVTAVDLWRADKARKELAAEAEQNGDDAALDIIETTRITKPANNIKSTHNTNPTRNAKPALSTKPIHNTKPANNVDSAHNSNTEPKAPTPKPVIEKAELTLKERMLKKMKEDRIAREAAKAEADNTKRENTPAPKGPAIREKRKAPWDDDSEEERPNSKKARSSSEASKTKEPSGSRPPSTPRVESYSQFASRRGQRRAVRQQASIIEAVESESRSPGHKQSTGSFDLKQGKSPSQDTNPSIRNATKPTNGRSEKGKTTISKQQVSDGDKKRDPVSSGGRVQSEQVKLQSLAKQSKAPRRRTDHQPGKTPAIESESGSDAEFDSDTEPEVEKKLSPKEQKEQLQQKKRKALADFREKRLALQAERAARTPTISPPSSSPSTKPSPGSPVAATNTVARSAPVRSRSSSAGSSGSAGSAGVSLSVIGRTLFKD</sequence>
<feature type="compositionally biased region" description="Low complexity" evidence="1">
    <location>
        <begin position="483"/>
        <end position="493"/>
    </location>
</feature>